<sequence length="224" mass="25607">MSSMEMDDNNSYAPGGVDKIVLFPHGKKLFRQQDWPCGNFLQSLNEEHHNVQSFIRFERDQHSPLSVQQLVLSCWIDEWEEIDINALGNDSLAVWCLLNSNQPEDVQLEKVKVLLQRGEIHVAVAILLGLRLVKEAVETYMVKGYLFDAQLLIELKFSNGDESSEVPMAHLLASHQQNAQQVAKPGLYIDTDLPLRKESRTLTPITKGYKKPWVPKRLETIEEN</sequence>
<name>A0A1B8G9P5_9PEZI</name>
<dbReference type="EMBL" id="KV460266">
    <property type="protein sequence ID" value="OBT92556.1"/>
    <property type="molecule type" value="Genomic_DNA"/>
</dbReference>
<dbReference type="Proteomes" id="UP000091956">
    <property type="component" value="Unassembled WGS sequence"/>
</dbReference>
<gene>
    <name evidence="1" type="ORF">VE01_09440</name>
</gene>
<proteinExistence type="predicted"/>
<dbReference type="GeneID" id="28842826"/>
<protein>
    <submittedName>
        <fullName evidence="1">Uncharacterized protein</fullName>
    </submittedName>
</protein>
<dbReference type="AlphaFoldDB" id="A0A1B8G9P5"/>
<reference evidence="1 2" key="1">
    <citation type="submission" date="2016-03" db="EMBL/GenBank/DDBJ databases">
        <title>Comparative genomics of Pseudogymnoascus destructans, the fungus causing white-nose syndrome of bats.</title>
        <authorList>
            <person name="Palmer J.M."/>
            <person name="Drees K.P."/>
            <person name="Foster J.T."/>
            <person name="Lindner D.L."/>
        </authorList>
    </citation>
    <scope>NUCLEOTIDE SEQUENCE [LARGE SCALE GENOMIC DNA]</scope>
    <source>
        <strain evidence="1 2">UAMH 10579</strain>
    </source>
</reference>
<accession>A0A1B8G9P5</accession>
<organism evidence="1 2">
    <name type="scientific">Pseudogymnoascus verrucosus</name>
    <dbReference type="NCBI Taxonomy" id="342668"/>
    <lineage>
        <taxon>Eukaryota</taxon>
        <taxon>Fungi</taxon>
        <taxon>Dikarya</taxon>
        <taxon>Ascomycota</taxon>
        <taxon>Pezizomycotina</taxon>
        <taxon>Leotiomycetes</taxon>
        <taxon>Thelebolales</taxon>
        <taxon>Thelebolaceae</taxon>
        <taxon>Pseudogymnoascus</taxon>
    </lineage>
</organism>
<evidence type="ECO:0000313" key="1">
    <source>
        <dbReference type="EMBL" id="OBT92556.1"/>
    </source>
</evidence>
<evidence type="ECO:0000313" key="2">
    <source>
        <dbReference type="Proteomes" id="UP000091956"/>
    </source>
</evidence>
<dbReference type="RefSeq" id="XP_018126289.1">
    <property type="nucleotide sequence ID" value="XM_018278854.2"/>
</dbReference>
<keyword evidence="2" id="KW-1185">Reference proteome</keyword>
<dbReference type="OrthoDB" id="7326421at2759"/>
<reference evidence="2" key="2">
    <citation type="journal article" date="2018" name="Nat. Commun.">
        <title>Extreme sensitivity to ultraviolet light in the fungal pathogen causing white-nose syndrome of bats.</title>
        <authorList>
            <person name="Palmer J.M."/>
            <person name="Drees K.P."/>
            <person name="Foster J.T."/>
            <person name="Lindner D.L."/>
        </authorList>
    </citation>
    <scope>NUCLEOTIDE SEQUENCE [LARGE SCALE GENOMIC DNA]</scope>
    <source>
        <strain evidence="2">UAMH 10579</strain>
    </source>
</reference>